<dbReference type="CDD" id="cd02440">
    <property type="entry name" value="AdoMet_MTases"/>
    <property type="match status" value="1"/>
</dbReference>
<dbReference type="GO" id="GO:0032259">
    <property type="term" value="P:methylation"/>
    <property type="evidence" value="ECO:0007669"/>
    <property type="project" value="UniProtKB-KW"/>
</dbReference>
<keyword evidence="3" id="KW-1185">Reference proteome</keyword>
<dbReference type="GO" id="GO:0008168">
    <property type="term" value="F:methyltransferase activity"/>
    <property type="evidence" value="ECO:0007669"/>
    <property type="project" value="UniProtKB-KW"/>
</dbReference>
<dbReference type="InterPro" id="IPR029063">
    <property type="entry name" value="SAM-dependent_MTases_sf"/>
</dbReference>
<dbReference type="Gene3D" id="3.40.50.150">
    <property type="entry name" value="Vaccinia Virus protein VP39"/>
    <property type="match status" value="1"/>
</dbReference>
<keyword evidence="2" id="KW-0489">Methyltransferase</keyword>
<gene>
    <name evidence="2" type="ORF">BWQ96_03808</name>
</gene>
<evidence type="ECO:0000313" key="3">
    <source>
        <dbReference type="Proteomes" id="UP000247409"/>
    </source>
</evidence>
<comment type="caution">
    <text evidence="2">The sequence shown here is derived from an EMBL/GenBank/DDBJ whole genome shotgun (WGS) entry which is preliminary data.</text>
</comment>
<evidence type="ECO:0000256" key="1">
    <source>
        <dbReference type="ARBA" id="ARBA00008361"/>
    </source>
</evidence>
<dbReference type="Pfam" id="PF03141">
    <property type="entry name" value="Methyltransf_29"/>
    <property type="match status" value="1"/>
</dbReference>
<evidence type="ECO:0000313" key="2">
    <source>
        <dbReference type="EMBL" id="PXF46414.1"/>
    </source>
</evidence>
<sequence>MKKISQPSRLQLLLLGAVSIYILLNPLRVSVHIPECADPFYVRVPRTLNTPHEPSKWPCYVSSLTDYSPPLSRPRSLWRTPKANVGDLNRSQAEYRLHVTEQRWARFEDAEINILHEGGTSGRAFSDNFAYVQHWLSFIRPLNRCGWNKSLVMLDTGAGIGSVAAALSDERGAAGKVKALSYVWPDNYLRLQTIISDRGFPAFLANFTGRLPFPSNSFDIVHCKWCWHHLAGYNVWLNEVNRLLVPGGYFVFTFTPEKGNILKRPQWDKALARQPFFCKKIHRIITMCQKRPLLNKKRKATNVDKFRVASYCPTRMKSSIDESKAKLKENWPQIFEEREKIVDATSVVTRNSTGRLLNLNCPDEALCMKLDSAFEGNTLHINTWSQQHIVQKILSVGGLAMLHRWRYNIPVYPRSFDAVNVGCDSKSRYLLKRPTFWVELHRVLRPGGIVTVARSFCGWNRKRVTSLMSRYGFEVNDDTGGVLIGARREMYPNNS</sequence>
<dbReference type="Proteomes" id="UP000247409">
    <property type="component" value="Unassembled WGS sequence"/>
</dbReference>
<organism evidence="2 3">
    <name type="scientific">Gracilariopsis chorda</name>
    <dbReference type="NCBI Taxonomy" id="448386"/>
    <lineage>
        <taxon>Eukaryota</taxon>
        <taxon>Rhodophyta</taxon>
        <taxon>Florideophyceae</taxon>
        <taxon>Rhodymeniophycidae</taxon>
        <taxon>Gracilariales</taxon>
        <taxon>Gracilariaceae</taxon>
        <taxon>Gracilariopsis</taxon>
    </lineage>
</organism>
<dbReference type="AlphaFoldDB" id="A0A2V3IW90"/>
<comment type="similarity">
    <text evidence="1">Belongs to the methyltransferase superfamily.</text>
</comment>
<protein>
    <submittedName>
        <fullName evidence="2">Putative methyltransferase PMT28</fullName>
    </submittedName>
</protein>
<name>A0A2V3IW90_9FLOR</name>
<dbReference type="SUPFAM" id="SSF53335">
    <property type="entry name" value="S-adenosyl-L-methionine-dependent methyltransferases"/>
    <property type="match status" value="2"/>
</dbReference>
<dbReference type="PANTHER" id="PTHR10108">
    <property type="entry name" value="SAM-DEPENDENT METHYLTRANSFERASE"/>
    <property type="match status" value="1"/>
</dbReference>
<dbReference type="GO" id="GO:0005737">
    <property type="term" value="C:cytoplasm"/>
    <property type="evidence" value="ECO:0007669"/>
    <property type="project" value="TreeGrafter"/>
</dbReference>
<accession>A0A2V3IW90</accession>
<dbReference type="EMBL" id="NBIV01000039">
    <property type="protein sequence ID" value="PXF46414.1"/>
    <property type="molecule type" value="Genomic_DNA"/>
</dbReference>
<dbReference type="InterPro" id="IPR004159">
    <property type="entry name" value="Put_SAM_MeTrfase"/>
</dbReference>
<proteinExistence type="inferred from homology"/>
<reference evidence="2 3" key="1">
    <citation type="journal article" date="2018" name="Mol. Biol. Evol.">
        <title>Analysis of the draft genome of the red seaweed Gracilariopsis chorda provides insights into genome size evolution in Rhodophyta.</title>
        <authorList>
            <person name="Lee J."/>
            <person name="Yang E.C."/>
            <person name="Graf L."/>
            <person name="Yang J.H."/>
            <person name="Qiu H."/>
            <person name="Zel Zion U."/>
            <person name="Chan C.X."/>
            <person name="Stephens T.G."/>
            <person name="Weber A.P.M."/>
            <person name="Boo G.H."/>
            <person name="Boo S.M."/>
            <person name="Kim K.M."/>
            <person name="Shin Y."/>
            <person name="Jung M."/>
            <person name="Lee S.J."/>
            <person name="Yim H.S."/>
            <person name="Lee J.H."/>
            <person name="Bhattacharya D."/>
            <person name="Yoon H.S."/>
        </authorList>
    </citation>
    <scope>NUCLEOTIDE SEQUENCE [LARGE SCALE GENOMIC DNA]</scope>
    <source>
        <strain evidence="2 3">SKKU-2015</strain>
        <tissue evidence="2">Whole body</tissue>
    </source>
</reference>
<keyword evidence="2" id="KW-0808">Transferase</keyword>
<dbReference type="OrthoDB" id="1909352at2759"/>